<reference evidence="1" key="1">
    <citation type="journal article" date="2014" name="Front. Microbiol.">
        <title>High frequency of phylogenetically diverse reductive dehalogenase-homologous genes in deep subseafloor sedimentary metagenomes.</title>
        <authorList>
            <person name="Kawai M."/>
            <person name="Futagami T."/>
            <person name="Toyoda A."/>
            <person name="Takaki Y."/>
            <person name="Nishi S."/>
            <person name="Hori S."/>
            <person name="Arai W."/>
            <person name="Tsubouchi T."/>
            <person name="Morono Y."/>
            <person name="Uchiyama I."/>
            <person name="Ito T."/>
            <person name="Fujiyama A."/>
            <person name="Inagaki F."/>
            <person name="Takami H."/>
        </authorList>
    </citation>
    <scope>NUCLEOTIDE SEQUENCE</scope>
    <source>
        <strain evidence="1">Expedition CK06-06</strain>
    </source>
</reference>
<sequence>PQTLSPANGKRYGYAIRNTLIIIKVCIFRAVCQS</sequence>
<feature type="non-terminal residue" evidence="1">
    <location>
        <position position="1"/>
    </location>
</feature>
<accession>X1BNW7</accession>
<name>X1BNW7_9ZZZZ</name>
<evidence type="ECO:0000313" key="1">
    <source>
        <dbReference type="EMBL" id="GAG96690.1"/>
    </source>
</evidence>
<proteinExistence type="predicted"/>
<gene>
    <name evidence="1" type="ORF">S01H4_49099</name>
</gene>
<dbReference type="EMBL" id="BART01027736">
    <property type="protein sequence ID" value="GAG96690.1"/>
    <property type="molecule type" value="Genomic_DNA"/>
</dbReference>
<dbReference type="AlphaFoldDB" id="X1BNW7"/>
<comment type="caution">
    <text evidence="1">The sequence shown here is derived from an EMBL/GenBank/DDBJ whole genome shotgun (WGS) entry which is preliminary data.</text>
</comment>
<organism evidence="1">
    <name type="scientific">marine sediment metagenome</name>
    <dbReference type="NCBI Taxonomy" id="412755"/>
    <lineage>
        <taxon>unclassified sequences</taxon>
        <taxon>metagenomes</taxon>
        <taxon>ecological metagenomes</taxon>
    </lineage>
</organism>
<protein>
    <submittedName>
        <fullName evidence="1">Uncharacterized protein</fullName>
    </submittedName>
</protein>